<evidence type="ECO:0000313" key="1">
    <source>
        <dbReference type="EMBL" id="GKV40128.1"/>
    </source>
</evidence>
<protein>
    <recommendedName>
        <fullName evidence="3">Acetylglutamate kinase</fullName>
    </recommendedName>
</protein>
<dbReference type="AlphaFoldDB" id="A0AAV5LTN2"/>
<dbReference type="Gene3D" id="3.40.1160.10">
    <property type="entry name" value="Acetylglutamate kinase-like"/>
    <property type="match status" value="1"/>
</dbReference>
<evidence type="ECO:0008006" key="3">
    <source>
        <dbReference type="Google" id="ProtNLM"/>
    </source>
</evidence>
<sequence>MKIVEEGKIGCGMIPKVSYCILDLAQGVRTASIIDGRVEQHSLLHEIVIDEGARTMMTR</sequence>
<dbReference type="InterPro" id="IPR036393">
    <property type="entry name" value="AceGlu_kinase-like_sf"/>
</dbReference>
<proteinExistence type="predicted"/>
<comment type="caution">
    <text evidence="1">The sequence shown here is derived from an EMBL/GenBank/DDBJ whole genome shotgun (WGS) entry which is preliminary data.</text>
</comment>
<accession>A0AAV5LTN2</accession>
<name>A0AAV5LTN2_9ROSI</name>
<dbReference type="SUPFAM" id="SSF53633">
    <property type="entry name" value="Carbamate kinase-like"/>
    <property type="match status" value="1"/>
</dbReference>
<keyword evidence="2" id="KW-1185">Reference proteome</keyword>
<gene>
    <name evidence="1" type="ORF">SLEP1_g47797</name>
</gene>
<organism evidence="1 2">
    <name type="scientific">Rubroshorea leprosula</name>
    <dbReference type="NCBI Taxonomy" id="152421"/>
    <lineage>
        <taxon>Eukaryota</taxon>
        <taxon>Viridiplantae</taxon>
        <taxon>Streptophyta</taxon>
        <taxon>Embryophyta</taxon>
        <taxon>Tracheophyta</taxon>
        <taxon>Spermatophyta</taxon>
        <taxon>Magnoliopsida</taxon>
        <taxon>eudicotyledons</taxon>
        <taxon>Gunneridae</taxon>
        <taxon>Pentapetalae</taxon>
        <taxon>rosids</taxon>
        <taxon>malvids</taxon>
        <taxon>Malvales</taxon>
        <taxon>Dipterocarpaceae</taxon>
        <taxon>Rubroshorea</taxon>
    </lineage>
</organism>
<evidence type="ECO:0000313" key="2">
    <source>
        <dbReference type="Proteomes" id="UP001054252"/>
    </source>
</evidence>
<dbReference type="Proteomes" id="UP001054252">
    <property type="component" value="Unassembled WGS sequence"/>
</dbReference>
<reference evidence="1 2" key="1">
    <citation type="journal article" date="2021" name="Commun. Biol.">
        <title>The genome of Shorea leprosula (Dipterocarpaceae) highlights the ecological relevance of drought in aseasonal tropical rainforests.</title>
        <authorList>
            <person name="Ng K.K.S."/>
            <person name="Kobayashi M.J."/>
            <person name="Fawcett J.A."/>
            <person name="Hatakeyama M."/>
            <person name="Paape T."/>
            <person name="Ng C.H."/>
            <person name="Ang C.C."/>
            <person name="Tnah L.H."/>
            <person name="Lee C.T."/>
            <person name="Nishiyama T."/>
            <person name="Sese J."/>
            <person name="O'Brien M.J."/>
            <person name="Copetti D."/>
            <person name="Mohd Noor M.I."/>
            <person name="Ong R.C."/>
            <person name="Putra M."/>
            <person name="Sireger I.Z."/>
            <person name="Indrioko S."/>
            <person name="Kosugi Y."/>
            <person name="Izuno A."/>
            <person name="Isagi Y."/>
            <person name="Lee S.L."/>
            <person name="Shimizu K.K."/>
        </authorList>
    </citation>
    <scope>NUCLEOTIDE SEQUENCE [LARGE SCALE GENOMIC DNA]</scope>
    <source>
        <strain evidence="1">214</strain>
    </source>
</reference>
<dbReference type="EMBL" id="BPVZ01000139">
    <property type="protein sequence ID" value="GKV40128.1"/>
    <property type="molecule type" value="Genomic_DNA"/>
</dbReference>